<dbReference type="HOGENOM" id="CLU_1144407_0_0_1"/>
<dbReference type="VEuPathDB" id="FungiDB:HpaG811625"/>
<protein>
    <submittedName>
        <fullName evidence="1">Uncharacterized protein</fullName>
    </submittedName>
</protein>
<reference evidence="1" key="2">
    <citation type="submission" date="2015-06" db="UniProtKB">
        <authorList>
            <consortium name="EnsemblProtists"/>
        </authorList>
    </citation>
    <scope>IDENTIFICATION</scope>
    <source>
        <strain evidence="1">Emoy2</strain>
    </source>
</reference>
<dbReference type="InterPro" id="IPR052980">
    <property type="entry name" value="Crinkler_effector"/>
</dbReference>
<dbReference type="InParanoid" id="M4BYH7"/>
<dbReference type="AlphaFoldDB" id="M4BYH7"/>
<keyword evidence="2" id="KW-1185">Reference proteome</keyword>
<accession>M4BYH7</accession>
<dbReference type="STRING" id="559515.M4BYH7"/>
<organism evidence="1 2">
    <name type="scientific">Hyaloperonospora arabidopsidis (strain Emoy2)</name>
    <name type="common">Downy mildew agent</name>
    <name type="synonym">Peronospora arabidopsidis</name>
    <dbReference type="NCBI Taxonomy" id="559515"/>
    <lineage>
        <taxon>Eukaryota</taxon>
        <taxon>Sar</taxon>
        <taxon>Stramenopiles</taxon>
        <taxon>Oomycota</taxon>
        <taxon>Peronosporomycetes</taxon>
        <taxon>Peronosporales</taxon>
        <taxon>Peronosporaceae</taxon>
        <taxon>Hyaloperonospora</taxon>
    </lineage>
</organism>
<dbReference type="EMBL" id="JH598045">
    <property type="status" value="NOT_ANNOTATED_CDS"/>
    <property type="molecule type" value="Genomic_DNA"/>
</dbReference>
<dbReference type="PANTHER" id="PTHR33129">
    <property type="entry name" value="PROTEIN KINASE DOMAIN-CONTAINING PROTEIN-RELATED"/>
    <property type="match status" value="1"/>
</dbReference>
<reference evidence="2" key="1">
    <citation type="journal article" date="2010" name="Science">
        <title>Signatures of adaptation to obligate biotrophy in the Hyaloperonospora arabidopsidis genome.</title>
        <authorList>
            <person name="Baxter L."/>
            <person name="Tripathy S."/>
            <person name="Ishaque N."/>
            <person name="Boot N."/>
            <person name="Cabral A."/>
            <person name="Kemen E."/>
            <person name="Thines M."/>
            <person name="Ah-Fong A."/>
            <person name="Anderson R."/>
            <person name="Badejoko W."/>
            <person name="Bittner-Eddy P."/>
            <person name="Boore J.L."/>
            <person name="Chibucos M.C."/>
            <person name="Coates M."/>
            <person name="Dehal P."/>
            <person name="Delehaunty K."/>
            <person name="Dong S."/>
            <person name="Downton P."/>
            <person name="Dumas B."/>
            <person name="Fabro G."/>
            <person name="Fronick C."/>
            <person name="Fuerstenberg S.I."/>
            <person name="Fulton L."/>
            <person name="Gaulin E."/>
            <person name="Govers F."/>
            <person name="Hughes L."/>
            <person name="Humphray S."/>
            <person name="Jiang R.H."/>
            <person name="Judelson H."/>
            <person name="Kamoun S."/>
            <person name="Kyung K."/>
            <person name="Meijer H."/>
            <person name="Minx P."/>
            <person name="Morris P."/>
            <person name="Nelson J."/>
            <person name="Phuntumart V."/>
            <person name="Qutob D."/>
            <person name="Rehmany A."/>
            <person name="Rougon-Cardoso A."/>
            <person name="Ryden P."/>
            <person name="Torto-Alalibo T."/>
            <person name="Studholme D."/>
            <person name="Wang Y."/>
            <person name="Win J."/>
            <person name="Wood J."/>
            <person name="Clifton S.W."/>
            <person name="Rogers J."/>
            <person name="Van den Ackerveken G."/>
            <person name="Jones J.D."/>
            <person name="McDowell J.M."/>
            <person name="Beynon J."/>
            <person name="Tyler B.M."/>
        </authorList>
    </citation>
    <scope>NUCLEOTIDE SEQUENCE [LARGE SCALE GENOMIC DNA]</scope>
    <source>
        <strain evidence="2">Emoy2</strain>
    </source>
</reference>
<evidence type="ECO:0000313" key="1">
    <source>
        <dbReference type="EnsemblProtists" id="HpaP811625"/>
    </source>
</evidence>
<dbReference type="EnsemblProtists" id="HpaT811625">
    <property type="protein sequence ID" value="HpaP811625"/>
    <property type="gene ID" value="HpaG811625"/>
</dbReference>
<dbReference type="PANTHER" id="PTHR33129:SF1">
    <property type="entry name" value="ATP-BINDING PROTEIN"/>
    <property type="match status" value="1"/>
</dbReference>
<name>M4BYH7_HYAAE</name>
<proteinExistence type="predicted"/>
<dbReference type="Proteomes" id="UP000011713">
    <property type="component" value="Unassembled WGS sequence"/>
</dbReference>
<evidence type="ECO:0000313" key="2">
    <source>
        <dbReference type="Proteomes" id="UP000011713"/>
    </source>
</evidence>
<sequence length="243" mass="27884">MDDRAAVERIKLRPQTTLFFKHDVEVASADSKTFLQPASRNFESVDAMAKPNELLQVTCAHVHPCKQKGLLKVLTLLGNLAAPRLYFIVQPDVFEGFKYQNYHTVRGEKVKVVDEKLKKLKQYVIKVDFSHEIHPAKEVVKSRVRSREEETRWFSTRRVVVVAVSTKLTRRRLHIKLPEFKHRLEKLHEETSTSRMALTPVLVSIGIFCKSSSPFLSDLHNVAQLQDPVLWGKTNLVVNTMTA</sequence>